<sequence>MASFAASLPPPLRRFPRGATLSASHGGAAGLYPLRPRPRRRALVCRADLLQDAPFAAAIGACVLASLALPP</sequence>
<evidence type="ECO:0000313" key="3">
    <source>
        <dbReference type="Proteomes" id="UP001054889"/>
    </source>
</evidence>
<reference evidence="2" key="2">
    <citation type="submission" date="2021-12" db="EMBL/GenBank/DDBJ databases">
        <title>Resequencing data analysis of finger millet.</title>
        <authorList>
            <person name="Hatakeyama M."/>
            <person name="Aluri S."/>
            <person name="Balachadran M.T."/>
            <person name="Sivarajan S.R."/>
            <person name="Poveda L."/>
            <person name="Shimizu-Inatsugi R."/>
            <person name="Schlapbach R."/>
            <person name="Sreeman S.M."/>
            <person name="Shimizu K.K."/>
        </authorList>
    </citation>
    <scope>NUCLEOTIDE SEQUENCE</scope>
</reference>
<comment type="caution">
    <text evidence="2">The sequence shown here is derived from an EMBL/GenBank/DDBJ whole genome shotgun (WGS) entry which is preliminary data.</text>
</comment>
<reference evidence="2" key="1">
    <citation type="journal article" date="2018" name="DNA Res.">
        <title>Multiple hybrid de novo genome assembly of finger millet, an orphan allotetraploid crop.</title>
        <authorList>
            <person name="Hatakeyama M."/>
            <person name="Aluri S."/>
            <person name="Balachadran M.T."/>
            <person name="Sivarajan S.R."/>
            <person name="Patrignani A."/>
            <person name="Gruter S."/>
            <person name="Poveda L."/>
            <person name="Shimizu-Inatsugi R."/>
            <person name="Baeten J."/>
            <person name="Francoijs K.J."/>
            <person name="Nataraja K.N."/>
            <person name="Reddy Y.A.N."/>
            <person name="Phadnis S."/>
            <person name="Ravikumar R.L."/>
            <person name="Schlapbach R."/>
            <person name="Sreeman S.M."/>
            <person name="Shimizu K.K."/>
        </authorList>
    </citation>
    <scope>NUCLEOTIDE SEQUENCE</scope>
</reference>
<gene>
    <name evidence="2" type="primary">ga26649</name>
    <name evidence="2" type="ORF">PR202_ga26649</name>
</gene>
<feature type="region of interest" description="Disordered" evidence="1">
    <location>
        <begin position="1"/>
        <end position="34"/>
    </location>
</feature>
<evidence type="ECO:0000256" key="1">
    <source>
        <dbReference type="SAM" id="MobiDB-lite"/>
    </source>
</evidence>
<proteinExistence type="predicted"/>
<protein>
    <submittedName>
        <fullName evidence="2">Uncharacterized protein</fullName>
    </submittedName>
</protein>
<name>A0AAV5DF14_ELECO</name>
<organism evidence="2 3">
    <name type="scientific">Eleusine coracana subsp. coracana</name>
    <dbReference type="NCBI Taxonomy" id="191504"/>
    <lineage>
        <taxon>Eukaryota</taxon>
        <taxon>Viridiplantae</taxon>
        <taxon>Streptophyta</taxon>
        <taxon>Embryophyta</taxon>
        <taxon>Tracheophyta</taxon>
        <taxon>Spermatophyta</taxon>
        <taxon>Magnoliopsida</taxon>
        <taxon>Liliopsida</taxon>
        <taxon>Poales</taxon>
        <taxon>Poaceae</taxon>
        <taxon>PACMAD clade</taxon>
        <taxon>Chloridoideae</taxon>
        <taxon>Cynodonteae</taxon>
        <taxon>Eleusininae</taxon>
        <taxon>Eleusine</taxon>
    </lineage>
</organism>
<evidence type="ECO:0000313" key="2">
    <source>
        <dbReference type="EMBL" id="GJN08697.1"/>
    </source>
</evidence>
<dbReference type="Proteomes" id="UP001054889">
    <property type="component" value="Unassembled WGS sequence"/>
</dbReference>
<keyword evidence="3" id="KW-1185">Reference proteome</keyword>
<dbReference type="AlphaFoldDB" id="A0AAV5DF14"/>
<accession>A0AAV5DF14</accession>
<dbReference type="EMBL" id="BQKI01000015">
    <property type="protein sequence ID" value="GJN08697.1"/>
    <property type="molecule type" value="Genomic_DNA"/>
</dbReference>